<evidence type="ECO:0000256" key="9">
    <source>
        <dbReference type="SAM" id="MobiDB-lite"/>
    </source>
</evidence>
<dbReference type="Pfam" id="PF02015">
    <property type="entry name" value="Glyco_hydro_45"/>
    <property type="match status" value="1"/>
</dbReference>
<feature type="chain" id="PRO_5046890560" description="cellulase" evidence="10">
    <location>
        <begin position="27"/>
        <end position="346"/>
    </location>
</feature>
<dbReference type="SUPFAM" id="SSF50685">
    <property type="entry name" value="Barwin-like endoglucanases"/>
    <property type="match status" value="1"/>
</dbReference>
<feature type="region of interest" description="Disordered" evidence="9">
    <location>
        <begin position="30"/>
        <end position="106"/>
    </location>
</feature>
<dbReference type="InterPro" id="IPR052288">
    <property type="entry name" value="GH45_Enzymes"/>
</dbReference>
<dbReference type="PANTHER" id="PTHR39730">
    <property type="entry name" value="ENDOGLUCANASE 1"/>
    <property type="match status" value="1"/>
</dbReference>
<proteinExistence type="inferred from homology"/>
<keyword evidence="6" id="KW-0119">Carbohydrate metabolism</keyword>
<feature type="compositionally biased region" description="Gly residues" evidence="9">
    <location>
        <begin position="48"/>
        <end position="59"/>
    </location>
</feature>
<keyword evidence="13" id="KW-1185">Reference proteome</keyword>
<feature type="compositionally biased region" description="Gly residues" evidence="9">
    <location>
        <begin position="254"/>
        <end position="273"/>
    </location>
</feature>
<reference evidence="12 13" key="1">
    <citation type="journal article" date="2021" name="Nat. Commun.">
        <title>Genetic determinants of endophytism in the Arabidopsis root mycobiome.</title>
        <authorList>
            <person name="Mesny F."/>
            <person name="Miyauchi S."/>
            <person name="Thiergart T."/>
            <person name="Pickel B."/>
            <person name="Atanasova L."/>
            <person name="Karlsson M."/>
            <person name="Huettel B."/>
            <person name="Barry K.W."/>
            <person name="Haridas S."/>
            <person name="Chen C."/>
            <person name="Bauer D."/>
            <person name="Andreopoulos W."/>
            <person name="Pangilinan J."/>
            <person name="LaButti K."/>
            <person name="Riley R."/>
            <person name="Lipzen A."/>
            <person name="Clum A."/>
            <person name="Drula E."/>
            <person name="Henrissat B."/>
            <person name="Kohler A."/>
            <person name="Grigoriev I.V."/>
            <person name="Martin F.M."/>
            <person name="Hacquard S."/>
        </authorList>
    </citation>
    <scope>NUCLEOTIDE SEQUENCE [LARGE SCALE GENOMIC DNA]</scope>
    <source>
        <strain evidence="12 13">MPI-SDFR-AT-0080</strain>
    </source>
</reference>
<dbReference type="EC" id="3.2.1.4" evidence="3"/>
<dbReference type="InterPro" id="IPR036908">
    <property type="entry name" value="RlpA-like_sf"/>
</dbReference>
<sequence>MATHPFAASFLTSLLALSLLTIPAAGAPQMQLQPQSGGGGQCSSPRTGAGGSGNGGQGESGQYQQLDPPSQQYNQPSEQYNPSSGQYPPPNYNGGGSGGGNGGGGGQQGTTTLYWDCCKPSCAWPGKSTLVTNPVKTCGLDDQPLQDANAQSGCGGGGQAFMCSDQSPWEDPNDPSHAYGFAAANLPGQGEADWCCTCYDLKFTTTSIAGKTLTVQITNTGNDLADGQFDLAMPGGGVGQFTGGCSTQWNSGGSDSGSGSGSGSGGGGGSPFGQQYGGIDSGDACSALPAQWQCGCGFRFGWFEGADNPQVTYQRVPCPQELVQLTGCQRTDDGQQGSGGGGGGGY</sequence>
<dbReference type="InterPro" id="IPR000334">
    <property type="entry name" value="Glyco_hydro_45"/>
</dbReference>
<evidence type="ECO:0000256" key="4">
    <source>
        <dbReference type="ARBA" id="ARBA00022801"/>
    </source>
</evidence>
<evidence type="ECO:0000256" key="3">
    <source>
        <dbReference type="ARBA" id="ARBA00012601"/>
    </source>
</evidence>
<feature type="region of interest" description="Disordered" evidence="9">
    <location>
        <begin position="249"/>
        <end position="273"/>
    </location>
</feature>
<organism evidence="12 13">
    <name type="scientific">Macrophomina phaseolina</name>
    <dbReference type="NCBI Taxonomy" id="35725"/>
    <lineage>
        <taxon>Eukaryota</taxon>
        <taxon>Fungi</taxon>
        <taxon>Dikarya</taxon>
        <taxon>Ascomycota</taxon>
        <taxon>Pezizomycotina</taxon>
        <taxon>Dothideomycetes</taxon>
        <taxon>Dothideomycetes incertae sedis</taxon>
        <taxon>Botryosphaeriales</taxon>
        <taxon>Botryosphaeriaceae</taxon>
        <taxon>Macrophomina</taxon>
    </lineage>
</organism>
<evidence type="ECO:0000313" key="12">
    <source>
        <dbReference type="EMBL" id="KAH7043281.1"/>
    </source>
</evidence>
<accession>A0ABQ8G321</accession>
<keyword evidence="4" id="KW-0378">Hydrolase</keyword>
<comment type="caution">
    <text evidence="12">The sequence shown here is derived from an EMBL/GenBank/DDBJ whole genome shotgun (WGS) entry which is preliminary data.</text>
</comment>
<comment type="catalytic activity">
    <reaction evidence="1">
        <text>Endohydrolysis of (1-&gt;4)-beta-D-glucosidic linkages in cellulose, lichenin and cereal beta-D-glucans.</text>
        <dbReference type="EC" id="3.2.1.4"/>
    </reaction>
</comment>
<evidence type="ECO:0000256" key="6">
    <source>
        <dbReference type="ARBA" id="ARBA00023277"/>
    </source>
</evidence>
<dbReference type="Gene3D" id="2.40.40.10">
    <property type="entry name" value="RlpA-like domain"/>
    <property type="match status" value="1"/>
</dbReference>
<evidence type="ECO:0000313" key="13">
    <source>
        <dbReference type="Proteomes" id="UP000774617"/>
    </source>
</evidence>
<dbReference type="EMBL" id="JAGTJR010000023">
    <property type="protein sequence ID" value="KAH7043281.1"/>
    <property type="molecule type" value="Genomic_DNA"/>
</dbReference>
<keyword evidence="5" id="KW-0136">Cellulose degradation</keyword>
<dbReference type="PANTHER" id="PTHR39730:SF1">
    <property type="entry name" value="ENDOGLUCANASE 1"/>
    <property type="match status" value="1"/>
</dbReference>
<evidence type="ECO:0000259" key="11">
    <source>
        <dbReference type="Pfam" id="PF02015"/>
    </source>
</evidence>
<feature type="domain" description="Glycosyl hydrolases family 45 active site" evidence="11">
    <location>
        <begin position="109"/>
        <end position="329"/>
    </location>
</feature>
<evidence type="ECO:0000256" key="5">
    <source>
        <dbReference type="ARBA" id="ARBA00023001"/>
    </source>
</evidence>
<keyword evidence="8" id="KW-0624">Polysaccharide degradation</keyword>
<gene>
    <name evidence="12" type="ORF">B0J12DRAFT_702036</name>
</gene>
<feature type="compositionally biased region" description="Polar residues" evidence="9">
    <location>
        <begin position="67"/>
        <end position="83"/>
    </location>
</feature>
<evidence type="ECO:0000256" key="2">
    <source>
        <dbReference type="ARBA" id="ARBA00007793"/>
    </source>
</evidence>
<evidence type="ECO:0000256" key="10">
    <source>
        <dbReference type="SAM" id="SignalP"/>
    </source>
</evidence>
<name>A0ABQ8G321_9PEZI</name>
<evidence type="ECO:0000256" key="7">
    <source>
        <dbReference type="ARBA" id="ARBA00023295"/>
    </source>
</evidence>
<dbReference type="Proteomes" id="UP000774617">
    <property type="component" value="Unassembled WGS sequence"/>
</dbReference>
<keyword evidence="7" id="KW-0326">Glycosidase</keyword>
<evidence type="ECO:0000256" key="1">
    <source>
        <dbReference type="ARBA" id="ARBA00000966"/>
    </source>
</evidence>
<comment type="similarity">
    <text evidence="2">Belongs to the glycosyl hydrolase 45 (cellulase K) family.</text>
</comment>
<evidence type="ECO:0000256" key="8">
    <source>
        <dbReference type="ARBA" id="ARBA00023326"/>
    </source>
</evidence>
<keyword evidence="10" id="KW-0732">Signal</keyword>
<protein>
    <recommendedName>
        <fullName evidence="3">cellulase</fullName>
        <ecNumber evidence="3">3.2.1.4</ecNumber>
    </recommendedName>
</protein>
<feature type="signal peptide" evidence="10">
    <location>
        <begin position="1"/>
        <end position="26"/>
    </location>
</feature>
<feature type="compositionally biased region" description="Gly residues" evidence="9">
    <location>
        <begin position="93"/>
        <end position="106"/>
    </location>
</feature>